<evidence type="ECO:0000313" key="1">
    <source>
        <dbReference type="EMBL" id="RDY10208.1"/>
    </source>
</evidence>
<dbReference type="PANTHER" id="PTHR11439:SF483">
    <property type="entry name" value="PEPTIDE SYNTHASE GLIP-LIKE, PUTATIVE (AFU_ORTHOLOGUE AFUA_3G12920)-RELATED"/>
    <property type="match status" value="1"/>
</dbReference>
<gene>
    <name evidence="1" type="ORF">CR513_05315</name>
</gene>
<name>A0A371I588_MUCPR</name>
<evidence type="ECO:0000313" key="2">
    <source>
        <dbReference type="Proteomes" id="UP000257109"/>
    </source>
</evidence>
<evidence type="ECO:0008006" key="3">
    <source>
        <dbReference type="Google" id="ProtNLM"/>
    </source>
</evidence>
<proteinExistence type="predicted"/>
<feature type="non-terminal residue" evidence="1">
    <location>
        <position position="233"/>
    </location>
</feature>
<sequence>MFSVCLCAQFQADCRESHLILVKSIFIYLKRTINLSLYFKQSDKYRLVGYCEANYAGDRIERKNTNKAKPVEIKHHLIRYYIQKGIFDIKFISTNEQLTDIFTKSHLEDKLVHVRDILVAMGLNLIVDLKACGILPFFENKQSIHQKLIRELWTNYDIKQHCFGKNNVAPMRLETIHLTLPSVIEEDKKPTKANLDYQGVLKGSVQTMNKRKAQTIANQGAIPTNPIVFPSVP</sequence>
<organism evidence="1 2">
    <name type="scientific">Mucuna pruriens</name>
    <name type="common">Velvet bean</name>
    <name type="synonym">Dolichos pruriens</name>
    <dbReference type="NCBI Taxonomy" id="157652"/>
    <lineage>
        <taxon>Eukaryota</taxon>
        <taxon>Viridiplantae</taxon>
        <taxon>Streptophyta</taxon>
        <taxon>Embryophyta</taxon>
        <taxon>Tracheophyta</taxon>
        <taxon>Spermatophyta</taxon>
        <taxon>Magnoliopsida</taxon>
        <taxon>eudicotyledons</taxon>
        <taxon>Gunneridae</taxon>
        <taxon>Pentapetalae</taxon>
        <taxon>rosids</taxon>
        <taxon>fabids</taxon>
        <taxon>Fabales</taxon>
        <taxon>Fabaceae</taxon>
        <taxon>Papilionoideae</taxon>
        <taxon>50 kb inversion clade</taxon>
        <taxon>NPAAA clade</taxon>
        <taxon>indigoferoid/millettioid clade</taxon>
        <taxon>Phaseoleae</taxon>
        <taxon>Mucuna</taxon>
    </lineage>
</organism>
<protein>
    <recommendedName>
        <fullName evidence="3">Copia protein</fullName>
    </recommendedName>
</protein>
<dbReference type="OrthoDB" id="2551793at2759"/>
<comment type="caution">
    <text evidence="1">The sequence shown here is derived from an EMBL/GenBank/DDBJ whole genome shotgun (WGS) entry which is preliminary data.</text>
</comment>
<keyword evidence="2" id="KW-1185">Reference proteome</keyword>
<dbReference type="AlphaFoldDB" id="A0A371I588"/>
<reference evidence="1" key="1">
    <citation type="submission" date="2018-05" db="EMBL/GenBank/DDBJ databases">
        <title>Draft genome of Mucuna pruriens seed.</title>
        <authorList>
            <person name="Nnadi N.E."/>
            <person name="Vos R."/>
            <person name="Hasami M.H."/>
            <person name="Devisetty U.K."/>
            <person name="Aguiy J.C."/>
        </authorList>
    </citation>
    <scope>NUCLEOTIDE SEQUENCE [LARGE SCALE GENOMIC DNA]</scope>
    <source>
        <strain evidence="1">JCA_2017</strain>
    </source>
</reference>
<dbReference type="Proteomes" id="UP000257109">
    <property type="component" value="Unassembled WGS sequence"/>
</dbReference>
<dbReference type="PANTHER" id="PTHR11439">
    <property type="entry name" value="GAG-POL-RELATED RETROTRANSPOSON"/>
    <property type="match status" value="1"/>
</dbReference>
<dbReference type="EMBL" id="QJKJ01000890">
    <property type="protein sequence ID" value="RDY10208.1"/>
    <property type="molecule type" value="Genomic_DNA"/>
</dbReference>
<accession>A0A371I588</accession>